<dbReference type="GO" id="GO:0004170">
    <property type="term" value="F:dUTP diphosphatase activity"/>
    <property type="evidence" value="ECO:0007669"/>
    <property type="project" value="UniProtKB-EC"/>
</dbReference>
<dbReference type="PANTHER" id="PTHR11241:SF0">
    <property type="entry name" value="DEOXYURIDINE 5'-TRIPHOSPHATE NUCLEOTIDOHYDROLASE"/>
    <property type="match status" value="1"/>
</dbReference>
<dbReference type="EMBL" id="CAEZSV010000054">
    <property type="protein sequence ID" value="CAB4550562.1"/>
    <property type="molecule type" value="Genomic_DNA"/>
</dbReference>
<name>A0A6J6CGD6_9ZZZZ</name>
<dbReference type="NCBIfam" id="NF001862">
    <property type="entry name" value="PRK00601.1"/>
    <property type="match status" value="1"/>
</dbReference>
<evidence type="ECO:0000256" key="7">
    <source>
        <dbReference type="ARBA" id="ARBA00023080"/>
    </source>
</evidence>
<evidence type="ECO:0000256" key="3">
    <source>
        <dbReference type="ARBA" id="ARBA00012379"/>
    </source>
</evidence>
<evidence type="ECO:0000313" key="9">
    <source>
        <dbReference type="EMBL" id="CAB4550562.1"/>
    </source>
</evidence>
<dbReference type="SUPFAM" id="SSF51283">
    <property type="entry name" value="dUTPase-like"/>
    <property type="match status" value="1"/>
</dbReference>
<dbReference type="InterPro" id="IPR008181">
    <property type="entry name" value="dUTPase"/>
</dbReference>
<evidence type="ECO:0000256" key="4">
    <source>
        <dbReference type="ARBA" id="ARBA00022723"/>
    </source>
</evidence>
<dbReference type="InterPro" id="IPR029054">
    <property type="entry name" value="dUTPase-like"/>
</dbReference>
<feature type="domain" description="dUTPase-like" evidence="8">
    <location>
        <begin position="14"/>
        <end position="143"/>
    </location>
</feature>
<keyword evidence="4" id="KW-0479">Metal-binding</keyword>
<keyword evidence="7" id="KW-0546">Nucleotide metabolism</keyword>
<dbReference type="PANTHER" id="PTHR11241">
    <property type="entry name" value="DEOXYURIDINE 5'-TRIPHOSPHATE NUCLEOTIDOHYDROLASE"/>
    <property type="match status" value="1"/>
</dbReference>
<evidence type="ECO:0000256" key="1">
    <source>
        <dbReference type="ARBA" id="ARBA00001946"/>
    </source>
</evidence>
<gene>
    <name evidence="9" type="ORF">UFOPK1506_00420</name>
</gene>
<protein>
    <recommendedName>
        <fullName evidence="3">dUTP diphosphatase</fullName>
        <ecNumber evidence="3">3.6.1.23</ecNumber>
    </recommendedName>
</protein>
<dbReference type="AlphaFoldDB" id="A0A6J6CGD6"/>
<dbReference type="Gene3D" id="2.70.40.10">
    <property type="match status" value="1"/>
</dbReference>
<organism evidence="9">
    <name type="scientific">freshwater metagenome</name>
    <dbReference type="NCBI Taxonomy" id="449393"/>
    <lineage>
        <taxon>unclassified sequences</taxon>
        <taxon>metagenomes</taxon>
        <taxon>ecological metagenomes</taxon>
    </lineage>
</organism>
<dbReference type="CDD" id="cd07557">
    <property type="entry name" value="trimeric_dUTPase"/>
    <property type="match status" value="1"/>
</dbReference>
<dbReference type="GO" id="GO:0006226">
    <property type="term" value="P:dUMP biosynthetic process"/>
    <property type="evidence" value="ECO:0007669"/>
    <property type="project" value="InterPro"/>
</dbReference>
<dbReference type="EC" id="3.6.1.23" evidence="3"/>
<comment type="cofactor">
    <cofactor evidence="1">
        <name>Mg(2+)</name>
        <dbReference type="ChEBI" id="CHEBI:18420"/>
    </cofactor>
</comment>
<dbReference type="InterPro" id="IPR033704">
    <property type="entry name" value="dUTPase_trimeric"/>
</dbReference>
<evidence type="ECO:0000256" key="5">
    <source>
        <dbReference type="ARBA" id="ARBA00022801"/>
    </source>
</evidence>
<comment type="similarity">
    <text evidence="2">Belongs to the dUTPase family.</text>
</comment>
<keyword evidence="5" id="KW-0378">Hydrolase</keyword>
<dbReference type="GO" id="GO:0000287">
    <property type="term" value="F:magnesium ion binding"/>
    <property type="evidence" value="ECO:0007669"/>
    <property type="project" value="InterPro"/>
</dbReference>
<sequence length="145" mass="15412">MTDLLIHQLDPELPLPRFAKPGDAGADLYARIDLTLAPGERALMPTGIAIALPPGFAAFIHPRSGLAIRDGLSMVNAPGTVDASYRGEIQVILVNMDRTNAISIKRGDRVAQIVIQRIENVNFVPVSQLPGTERGSGGFGSTGKK</sequence>
<dbReference type="Pfam" id="PF00692">
    <property type="entry name" value="dUTPase"/>
    <property type="match status" value="1"/>
</dbReference>
<keyword evidence="6" id="KW-0460">Magnesium</keyword>
<dbReference type="InterPro" id="IPR036157">
    <property type="entry name" value="dUTPase-like_sf"/>
</dbReference>
<dbReference type="FunFam" id="2.70.40.10:FF:000008">
    <property type="entry name" value="Deoxyuridine 5'-triphosphate nucleotidohydrolase"/>
    <property type="match status" value="1"/>
</dbReference>
<dbReference type="HAMAP" id="MF_00116">
    <property type="entry name" value="dUTPase_bact"/>
    <property type="match status" value="1"/>
</dbReference>
<evidence type="ECO:0000256" key="2">
    <source>
        <dbReference type="ARBA" id="ARBA00006581"/>
    </source>
</evidence>
<evidence type="ECO:0000259" key="8">
    <source>
        <dbReference type="Pfam" id="PF00692"/>
    </source>
</evidence>
<dbReference type="GO" id="GO:0046081">
    <property type="term" value="P:dUTP catabolic process"/>
    <property type="evidence" value="ECO:0007669"/>
    <property type="project" value="InterPro"/>
</dbReference>
<reference evidence="9" key="1">
    <citation type="submission" date="2020-05" db="EMBL/GenBank/DDBJ databases">
        <authorList>
            <person name="Chiriac C."/>
            <person name="Salcher M."/>
            <person name="Ghai R."/>
            <person name="Kavagutti S V."/>
        </authorList>
    </citation>
    <scope>NUCLEOTIDE SEQUENCE</scope>
</reference>
<evidence type="ECO:0000256" key="6">
    <source>
        <dbReference type="ARBA" id="ARBA00022842"/>
    </source>
</evidence>
<dbReference type="NCBIfam" id="TIGR00576">
    <property type="entry name" value="dut"/>
    <property type="match status" value="1"/>
</dbReference>
<proteinExistence type="inferred from homology"/>
<accession>A0A6J6CGD6</accession>